<sequence length="94" mass="10615">MSCGNHHETPCSDVLNEVWLFLDAECDPKRRAALQQHLDECSPCLEEYGLEEHLKLLLARKCGGDSATMEFKERLRASIRATVIEYKGGPPVQE</sequence>
<dbReference type="Proteomes" id="UP000660680">
    <property type="component" value="Unassembled WGS sequence"/>
</dbReference>
<gene>
    <name evidence="2" type="ORF">GCM10010171_18970</name>
</gene>
<accession>A0A918G9B5</accession>
<dbReference type="InterPro" id="IPR024020">
    <property type="entry name" value="Anit_sigma_mycothiol_RsrA"/>
</dbReference>
<dbReference type="AlphaFoldDB" id="A0A918G9B5"/>
<comment type="caution">
    <text evidence="2">The sequence shown here is derived from an EMBL/GenBank/DDBJ whole genome shotgun (WGS) entry which is preliminary data.</text>
</comment>
<proteinExistence type="predicted"/>
<reference evidence="2" key="2">
    <citation type="submission" date="2020-09" db="EMBL/GenBank/DDBJ databases">
        <authorList>
            <person name="Sun Q."/>
            <person name="Ohkuma M."/>
        </authorList>
    </citation>
    <scope>NUCLEOTIDE SEQUENCE</scope>
    <source>
        <strain evidence="2">JCM 3276</strain>
    </source>
</reference>
<protein>
    <submittedName>
        <fullName evidence="2">Mycothiol system anti-sigma-R factor</fullName>
    </submittedName>
</protein>
<dbReference type="EMBL" id="BMRB01000001">
    <property type="protein sequence ID" value="GGS25817.1"/>
    <property type="molecule type" value="Genomic_DNA"/>
</dbReference>
<keyword evidence="3" id="KW-1185">Reference proteome</keyword>
<dbReference type="Pfam" id="PF13490">
    <property type="entry name" value="zf-HC2"/>
    <property type="match status" value="1"/>
</dbReference>
<dbReference type="NCBIfam" id="TIGR03988">
    <property type="entry name" value="antisig_RsrA"/>
    <property type="match status" value="1"/>
</dbReference>
<dbReference type="InterPro" id="IPR027383">
    <property type="entry name" value="Znf_put"/>
</dbReference>
<feature type="domain" description="Putative zinc-finger" evidence="1">
    <location>
        <begin position="11"/>
        <end position="44"/>
    </location>
</feature>
<evidence type="ECO:0000259" key="1">
    <source>
        <dbReference type="Pfam" id="PF13490"/>
    </source>
</evidence>
<organism evidence="2 3">
    <name type="scientific">Actinokineospora fastidiosa</name>
    <dbReference type="NCBI Taxonomy" id="1816"/>
    <lineage>
        <taxon>Bacteria</taxon>
        <taxon>Bacillati</taxon>
        <taxon>Actinomycetota</taxon>
        <taxon>Actinomycetes</taxon>
        <taxon>Pseudonocardiales</taxon>
        <taxon>Pseudonocardiaceae</taxon>
        <taxon>Actinokineospora</taxon>
    </lineage>
</organism>
<evidence type="ECO:0000313" key="2">
    <source>
        <dbReference type="EMBL" id="GGS25817.1"/>
    </source>
</evidence>
<name>A0A918G9B5_9PSEU</name>
<reference evidence="2" key="1">
    <citation type="journal article" date="2014" name="Int. J. Syst. Evol. Microbiol.">
        <title>Complete genome sequence of Corynebacterium casei LMG S-19264T (=DSM 44701T), isolated from a smear-ripened cheese.</title>
        <authorList>
            <consortium name="US DOE Joint Genome Institute (JGI-PGF)"/>
            <person name="Walter F."/>
            <person name="Albersmeier A."/>
            <person name="Kalinowski J."/>
            <person name="Ruckert C."/>
        </authorList>
    </citation>
    <scope>NUCLEOTIDE SEQUENCE</scope>
    <source>
        <strain evidence="2">JCM 3276</strain>
    </source>
</reference>
<evidence type="ECO:0000313" key="3">
    <source>
        <dbReference type="Proteomes" id="UP000660680"/>
    </source>
</evidence>